<protein>
    <recommendedName>
        <fullName evidence="4">PH domain-containing protein</fullName>
    </recommendedName>
</protein>
<dbReference type="InterPro" id="IPR011993">
    <property type="entry name" value="PH-like_dom_sf"/>
</dbReference>
<feature type="compositionally biased region" description="Polar residues" evidence="3">
    <location>
        <begin position="1"/>
        <end position="15"/>
    </location>
</feature>
<dbReference type="FunFam" id="2.30.29.30:FF:000311">
    <property type="entry name" value="GTP binding protein (Bud4)"/>
    <property type="match status" value="1"/>
</dbReference>
<evidence type="ECO:0000256" key="1">
    <source>
        <dbReference type="ARBA" id="ARBA00022618"/>
    </source>
</evidence>
<dbReference type="GeneID" id="9672805"/>
<dbReference type="InParanoid" id="C7YQZ1"/>
<dbReference type="Gene3D" id="2.30.29.30">
    <property type="entry name" value="Pleckstrin-homology domain (PH domain)/Phosphotyrosine-binding domain (PTB)"/>
    <property type="match status" value="1"/>
</dbReference>
<feature type="non-terminal residue" evidence="5">
    <location>
        <position position="1"/>
    </location>
</feature>
<feature type="region of interest" description="Disordered" evidence="3">
    <location>
        <begin position="1"/>
        <end position="437"/>
    </location>
</feature>
<feature type="compositionally biased region" description="Acidic residues" evidence="3">
    <location>
        <begin position="574"/>
        <end position="584"/>
    </location>
</feature>
<keyword evidence="2" id="KW-0131">Cell cycle</keyword>
<dbReference type="PROSITE" id="PS50003">
    <property type="entry name" value="PH_DOMAIN"/>
    <property type="match status" value="1"/>
</dbReference>
<dbReference type="HOGENOM" id="CLU_002541_1_0_1"/>
<feature type="compositionally biased region" description="Acidic residues" evidence="3">
    <location>
        <begin position="606"/>
        <end position="615"/>
    </location>
</feature>
<feature type="compositionally biased region" description="Polar residues" evidence="3">
    <location>
        <begin position="919"/>
        <end position="940"/>
    </location>
</feature>
<feature type="region of interest" description="Disordered" evidence="3">
    <location>
        <begin position="606"/>
        <end position="775"/>
    </location>
</feature>
<feature type="compositionally biased region" description="Acidic residues" evidence="3">
    <location>
        <begin position="290"/>
        <end position="301"/>
    </location>
</feature>
<dbReference type="RefSeq" id="XP_003051817.1">
    <property type="nucleotide sequence ID" value="XM_003051771.1"/>
</dbReference>
<feature type="region of interest" description="Disordered" evidence="3">
    <location>
        <begin position="919"/>
        <end position="1018"/>
    </location>
</feature>
<reference evidence="5 6" key="1">
    <citation type="journal article" date="2009" name="PLoS Genet.">
        <title>The genome of Nectria haematococca: contribution of supernumerary chromosomes to gene expansion.</title>
        <authorList>
            <person name="Coleman J.J."/>
            <person name="Rounsley S.D."/>
            <person name="Rodriguez-Carres M."/>
            <person name="Kuo A."/>
            <person name="Wasmann C.C."/>
            <person name="Grimwood J."/>
            <person name="Schmutz J."/>
            <person name="Taga M."/>
            <person name="White G.J."/>
            <person name="Zhou S."/>
            <person name="Schwartz D.C."/>
            <person name="Freitag M."/>
            <person name="Ma L.J."/>
            <person name="Danchin E.G."/>
            <person name="Henrissat B."/>
            <person name="Coutinho P.M."/>
            <person name="Nelson D.R."/>
            <person name="Straney D."/>
            <person name="Napoli C.A."/>
            <person name="Barker B.M."/>
            <person name="Gribskov M."/>
            <person name="Rep M."/>
            <person name="Kroken S."/>
            <person name="Molnar I."/>
            <person name="Rensing C."/>
            <person name="Kennell J.C."/>
            <person name="Zamora J."/>
            <person name="Farman M.L."/>
            <person name="Selker E.U."/>
            <person name="Salamov A."/>
            <person name="Shapiro H."/>
            <person name="Pangilinan J."/>
            <person name="Lindquist E."/>
            <person name="Lamers C."/>
            <person name="Grigoriev I.V."/>
            <person name="Geiser D.M."/>
            <person name="Covert S.F."/>
            <person name="Temporini E."/>
            <person name="Vanetten H.D."/>
        </authorList>
    </citation>
    <scope>NUCLEOTIDE SEQUENCE [LARGE SCALE GENOMIC DNA]</scope>
    <source>
        <strain evidence="6">ATCC MYA-4622 / CBS 123669 / FGSC 9596 / NRRL 45880 / 77-13-4</strain>
    </source>
</reference>
<evidence type="ECO:0000256" key="3">
    <source>
        <dbReference type="SAM" id="MobiDB-lite"/>
    </source>
</evidence>
<feature type="compositionally biased region" description="Basic and acidic residues" evidence="3">
    <location>
        <begin position="691"/>
        <end position="702"/>
    </location>
</feature>
<dbReference type="PANTHER" id="PTHR36100:SF1">
    <property type="entry name" value="BUD SITE SELECTION PROTEIN 4"/>
    <property type="match status" value="1"/>
</dbReference>
<name>C7YQZ1_FUSV7</name>
<evidence type="ECO:0000259" key="4">
    <source>
        <dbReference type="PROSITE" id="PS50003"/>
    </source>
</evidence>
<proteinExistence type="predicted"/>
<dbReference type="GO" id="GO:0051301">
    <property type="term" value="P:cell division"/>
    <property type="evidence" value="ECO:0007669"/>
    <property type="project" value="UniProtKB-KW"/>
</dbReference>
<feature type="compositionally biased region" description="Polar residues" evidence="3">
    <location>
        <begin position="277"/>
        <end position="287"/>
    </location>
</feature>
<dbReference type="GO" id="GO:0005525">
    <property type="term" value="F:GTP binding"/>
    <property type="evidence" value="ECO:0007669"/>
    <property type="project" value="TreeGrafter"/>
</dbReference>
<evidence type="ECO:0000313" key="6">
    <source>
        <dbReference type="Proteomes" id="UP000005206"/>
    </source>
</evidence>
<feature type="compositionally biased region" description="Polar residues" evidence="3">
    <location>
        <begin position="157"/>
        <end position="219"/>
    </location>
</feature>
<evidence type="ECO:0000313" key="5">
    <source>
        <dbReference type="EMBL" id="EEU46104.1"/>
    </source>
</evidence>
<dbReference type="OMA" id="MFAREQK"/>
<gene>
    <name evidence="5" type="ORF">NECHADRAFT_37841</name>
</gene>
<dbReference type="InterPro" id="IPR001849">
    <property type="entry name" value="PH_domain"/>
</dbReference>
<dbReference type="InterPro" id="IPR012966">
    <property type="entry name" value="AHD"/>
</dbReference>
<dbReference type="OrthoDB" id="2123378at2759"/>
<dbReference type="SUPFAM" id="SSF50729">
    <property type="entry name" value="PH domain-like"/>
    <property type="match status" value="1"/>
</dbReference>
<feature type="region of interest" description="Disordered" evidence="3">
    <location>
        <begin position="1169"/>
        <end position="1191"/>
    </location>
</feature>
<dbReference type="EMBL" id="GG698898">
    <property type="protein sequence ID" value="EEU46104.1"/>
    <property type="molecule type" value="Genomic_DNA"/>
</dbReference>
<dbReference type="Pfam" id="PF08174">
    <property type="entry name" value="Anillin"/>
    <property type="match status" value="1"/>
</dbReference>
<keyword evidence="6" id="KW-1185">Reference proteome</keyword>
<feature type="compositionally biased region" description="Low complexity" evidence="3">
    <location>
        <begin position="669"/>
        <end position="679"/>
    </location>
</feature>
<dbReference type="STRING" id="660122.C7YQZ1"/>
<feature type="compositionally biased region" description="Polar residues" evidence="3">
    <location>
        <begin position="54"/>
        <end position="99"/>
    </location>
</feature>
<feature type="domain" description="PH" evidence="4">
    <location>
        <begin position="1307"/>
        <end position="1428"/>
    </location>
</feature>
<accession>C7YQZ1</accession>
<feature type="region of interest" description="Disordered" evidence="3">
    <location>
        <begin position="454"/>
        <end position="504"/>
    </location>
</feature>
<dbReference type="PANTHER" id="PTHR36100">
    <property type="entry name" value="BUD SITE SELECTION PROTEIN 4"/>
    <property type="match status" value="1"/>
</dbReference>
<dbReference type="CDD" id="cd13278">
    <property type="entry name" value="PH_Bud4"/>
    <property type="match status" value="1"/>
</dbReference>
<keyword evidence="1" id="KW-0132">Cell division</keyword>
<feature type="compositionally biased region" description="Basic and acidic residues" evidence="3">
    <location>
        <begin position="717"/>
        <end position="734"/>
    </location>
</feature>
<feature type="compositionally biased region" description="Polar residues" evidence="3">
    <location>
        <begin position="24"/>
        <end position="34"/>
    </location>
</feature>
<feature type="compositionally biased region" description="Basic and acidic residues" evidence="3">
    <location>
        <begin position="645"/>
        <end position="668"/>
    </location>
</feature>
<dbReference type="eggNOG" id="ENOG502REBM">
    <property type="taxonomic scope" value="Eukaryota"/>
</dbReference>
<dbReference type="Pfam" id="PF00169">
    <property type="entry name" value="PH"/>
    <property type="match status" value="1"/>
</dbReference>
<feature type="compositionally biased region" description="Acidic residues" evidence="3">
    <location>
        <begin position="310"/>
        <end position="319"/>
    </location>
</feature>
<feature type="compositionally biased region" description="Low complexity" evidence="3">
    <location>
        <begin position="545"/>
        <end position="555"/>
    </location>
</feature>
<dbReference type="SMART" id="SM00233">
    <property type="entry name" value="PH"/>
    <property type="match status" value="1"/>
</dbReference>
<sequence length="1474" mass="164425">TNTTRPSTNWFSMATEQVHPLRITKNTPNTSPSKMPSGIPRPLSELSPTEMRRNSPSWHKPSNGSPKKSGNPDSSPFQSSPLESVSSPRLFWQNRNSENFYGRGGSPSPNRRSSIERLQRASRVRNSNILALEQKQEYDPTRIPQIERPLAKVQGNAFGSTGSFRASTNERPSITHTRSESKTSIPTMSPTKSSIPQSLGSPNRPLTPSRDQVSPTKSSLSHRYKSSFDMETGTWSADSPGDDHELPPGRSLHRHAKSVTFDAAPPQINEYEMATPDLSSIGTNSREGSYESDDDDDDDVLYDPGHVDLEGDSFDASLEDTDKTPVVGPDDWRGESPLVHRDGPREYDGSPMPENAPSVASAGRPAHIRTDSCTSSGEHRPLPPLPGFISHSRNNSAPSSPASPGLSATAERMLGAHRNLPSPPPASATSKSDIHNIGNTRMSLEERLRLMMLSDDNDGKSAAVQQRERRLRRAHGRERLSSPISEPESTRSMTETLEGDDADAVGDISALEDYQLPPRISRDSIMRKVNNGTKTPDQDKDYIFSSPPGSRSPSRSPERQIPLDPDVPIPSTEDSMDELSDEEGGSVIITRLPENEIDFYEDSDLDFDEDEELEEDMLHAPVDTDSESHYSESEPALPTPTAETAKAEEVVEKVTEKVVVEEVRDEVTTPRATTPTLPRGLDESLPSFNSDGKDASFSRDFESYMLPEPEPQPQQEESVKEDKKVEPEAPKMADAHAFLQRPFTPEPLSKPEYDGTGWGEPEDEYEDGPSTPESVIHHPVPADVSEDEEPQVKISPAIPERSATIKATGGSKLKTRLSNTPSDIASMREARRQVSMEVPVVPPIPDKHSKRLSKDINSGLLLTGDEFIERHPSFKNRSLTLDLELGLSLDKDFERVIEAQKVAFNDSYVQQSLLDNYSPSRQASTATNQPQTKELNANVTRRQRGYLMRQNTKLVTASDKDTDEPRGARSAGNSPVKQDRPMSCIVEPWNSKPRPRSVRKRVGGSIGPAPPLPGQESNATAVTQAPEEDFGLEMATPDSGERGRLFVKVMGVKDLDLPLPKSKLPPLSIERPYLTEADERTWFSLTLDNGVHCVTTAWLELARNAPIGQEFELVVPNDLEFQLTLNVKLEKPVERARPPPPAAKVHKHKTSTFSRVFASPKKRKELELRQREEEERALQMQRDAQVKQQRTGPPTAYELLSPLAAEDGSFARAYVCLREHENRCFGRPYMAEVACFNEWATEEAGFASSVKSKRGNTAVVRRAPYKVGKLELQLLFVPRPKNATDEDMPKSMNSCIRELKAAEERMSRNWEGHLSQQGGDCPYWRRRYFKLVGTKLTAYHEATRQPRATINLANAKRLIDDRRALTEKETTGRGGRRRRSAFAEDEEGYMFVEEGFRIRFNNGELIDFYADTAEDKEGWMKVLADVVGRDSPEDDPSGPRARSKWCQLVLRREEQLRRRASGRRVNSRPKSMFL</sequence>
<dbReference type="KEGG" id="nhe:NECHADRAFT_37841"/>
<feature type="compositionally biased region" description="Low complexity" evidence="3">
    <location>
        <begin position="390"/>
        <end position="408"/>
    </location>
</feature>
<feature type="compositionally biased region" description="Basic and acidic residues" evidence="3">
    <location>
        <begin position="958"/>
        <end position="967"/>
    </location>
</feature>
<evidence type="ECO:0000256" key="2">
    <source>
        <dbReference type="ARBA" id="ARBA00023306"/>
    </source>
</evidence>
<dbReference type="InterPro" id="IPR052007">
    <property type="entry name" value="Bud4"/>
</dbReference>
<dbReference type="VEuPathDB" id="FungiDB:NECHADRAFT_37841"/>
<dbReference type="Proteomes" id="UP000005206">
    <property type="component" value="Chromosome 4"/>
</dbReference>
<feature type="compositionally biased region" description="Basic residues" evidence="3">
    <location>
        <begin position="993"/>
        <end position="1002"/>
    </location>
</feature>
<feature type="compositionally biased region" description="Basic and acidic residues" evidence="3">
    <location>
        <begin position="330"/>
        <end position="348"/>
    </location>
</feature>
<organism evidence="5 6">
    <name type="scientific">Fusarium vanettenii (strain ATCC MYA-4622 / CBS 123669 / FGSC 9596 / NRRL 45880 / 77-13-4)</name>
    <name type="common">Fusarium solani subsp. pisi</name>
    <dbReference type="NCBI Taxonomy" id="660122"/>
    <lineage>
        <taxon>Eukaryota</taxon>
        <taxon>Fungi</taxon>
        <taxon>Dikarya</taxon>
        <taxon>Ascomycota</taxon>
        <taxon>Pezizomycotina</taxon>
        <taxon>Sordariomycetes</taxon>
        <taxon>Hypocreomycetidae</taxon>
        <taxon>Hypocreales</taxon>
        <taxon>Nectriaceae</taxon>
        <taxon>Fusarium</taxon>
        <taxon>Fusarium solani species complex</taxon>
        <taxon>Fusarium vanettenii</taxon>
    </lineage>
</organism>
<feature type="region of interest" description="Disordered" evidence="3">
    <location>
        <begin position="522"/>
        <end position="587"/>
    </location>
</feature>